<evidence type="ECO:0000256" key="3">
    <source>
        <dbReference type="ARBA" id="ARBA00022475"/>
    </source>
</evidence>
<reference evidence="9 10" key="1">
    <citation type="submission" date="2018-06" db="EMBL/GenBank/DDBJ databases">
        <authorList>
            <consortium name="Pathogen Informatics"/>
            <person name="Doyle S."/>
        </authorList>
    </citation>
    <scope>NUCLEOTIDE SEQUENCE [LARGE SCALE GENOMIC DNA]</scope>
    <source>
        <strain evidence="9 10">NCTC9637</strain>
    </source>
</reference>
<evidence type="ECO:0000313" key="9">
    <source>
        <dbReference type="EMBL" id="STT49929.1"/>
    </source>
</evidence>
<keyword evidence="5 7" id="KW-1133">Transmembrane helix</keyword>
<dbReference type="InterPro" id="IPR003706">
    <property type="entry name" value="CstA_N"/>
</dbReference>
<feature type="transmembrane region" description="Helical" evidence="7">
    <location>
        <begin position="84"/>
        <end position="110"/>
    </location>
</feature>
<keyword evidence="6 7" id="KW-0472">Membrane</keyword>
<evidence type="ECO:0000256" key="5">
    <source>
        <dbReference type="ARBA" id="ARBA00022989"/>
    </source>
</evidence>
<organism evidence="9 10">
    <name type="scientific">Klebsiella pneumoniae</name>
    <dbReference type="NCBI Taxonomy" id="573"/>
    <lineage>
        <taxon>Bacteria</taxon>
        <taxon>Pseudomonadati</taxon>
        <taxon>Pseudomonadota</taxon>
        <taxon>Gammaproteobacteria</taxon>
        <taxon>Enterobacterales</taxon>
        <taxon>Enterobacteriaceae</taxon>
        <taxon>Klebsiella/Raoultella group</taxon>
        <taxon>Klebsiella</taxon>
        <taxon>Klebsiella pneumoniae complex</taxon>
    </lineage>
</organism>
<dbReference type="PANTHER" id="PTHR30252:SF2">
    <property type="entry name" value="PEPTIDE TRANSPORTER CSTA"/>
    <property type="match status" value="1"/>
</dbReference>
<dbReference type="GO" id="GO:0009267">
    <property type="term" value="P:cellular response to starvation"/>
    <property type="evidence" value="ECO:0007669"/>
    <property type="project" value="InterPro"/>
</dbReference>
<name>A0A377W603_KLEPN</name>
<evidence type="ECO:0000256" key="7">
    <source>
        <dbReference type="SAM" id="Phobius"/>
    </source>
</evidence>
<evidence type="ECO:0000256" key="6">
    <source>
        <dbReference type="ARBA" id="ARBA00023136"/>
    </source>
</evidence>
<dbReference type="Pfam" id="PF02554">
    <property type="entry name" value="CstA"/>
    <property type="match status" value="1"/>
</dbReference>
<accession>A0A377W603</accession>
<evidence type="ECO:0000256" key="4">
    <source>
        <dbReference type="ARBA" id="ARBA00022692"/>
    </source>
</evidence>
<dbReference type="GO" id="GO:0005886">
    <property type="term" value="C:plasma membrane"/>
    <property type="evidence" value="ECO:0007669"/>
    <property type="project" value="UniProtKB-SubCell"/>
</dbReference>
<feature type="transmembrane region" description="Helical" evidence="7">
    <location>
        <begin position="146"/>
        <end position="165"/>
    </location>
</feature>
<protein>
    <submittedName>
        <fullName evidence="9">Carbon starvation protein A</fullName>
    </submittedName>
</protein>
<feature type="transmembrane region" description="Helical" evidence="7">
    <location>
        <begin position="42"/>
        <end position="63"/>
    </location>
</feature>
<dbReference type="PANTHER" id="PTHR30252">
    <property type="entry name" value="INNER MEMBRANE PEPTIDE TRANSPORTER"/>
    <property type="match status" value="1"/>
</dbReference>
<dbReference type="Proteomes" id="UP000255099">
    <property type="component" value="Unassembled WGS sequence"/>
</dbReference>
<keyword evidence="3" id="KW-1003">Cell membrane</keyword>
<proteinExistence type="inferred from homology"/>
<comment type="subcellular location">
    <subcellularLocation>
        <location evidence="1">Cell membrane</location>
        <topology evidence="1">Multi-pass membrane protein</topology>
    </subcellularLocation>
</comment>
<dbReference type="InterPro" id="IPR051605">
    <property type="entry name" value="CstA"/>
</dbReference>
<dbReference type="AlphaFoldDB" id="A0A377W603"/>
<evidence type="ECO:0000256" key="2">
    <source>
        <dbReference type="ARBA" id="ARBA00007755"/>
    </source>
</evidence>
<feature type="domain" description="CstA N-terminal" evidence="8">
    <location>
        <begin position="28"/>
        <end position="173"/>
    </location>
</feature>
<sequence>MASTTFQPTKKCCSVTILPPLPARGRWWGPVLAAQMGYLPGMIWILAGVVLAGAVQDFMVLFVSTRRDGRSLGELVKEEMGPTAGVLALVACFMIMVIILAVLAMIVVKALTHSPWGTYTVAFTIPLAIFMGIYIRYLRPGRIGEVSVIGLVMLVFAIISGGWVAESPTWAPWV</sequence>
<feature type="transmembrane region" description="Helical" evidence="7">
    <location>
        <begin position="116"/>
        <end position="134"/>
    </location>
</feature>
<comment type="similarity">
    <text evidence="2">Belongs to the peptide transporter carbon starvation (CstA) (TC 2.A.114) family.</text>
</comment>
<evidence type="ECO:0000256" key="1">
    <source>
        <dbReference type="ARBA" id="ARBA00004651"/>
    </source>
</evidence>
<dbReference type="EMBL" id="UGLB01000003">
    <property type="protein sequence ID" value="STT49929.1"/>
    <property type="molecule type" value="Genomic_DNA"/>
</dbReference>
<keyword evidence="4 7" id="KW-0812">Transmembrane</keyword>
<evidence type="ECO:0000313" key="10">
    <source>
        <dbReference type="Proteomes" id="UP000255099"/>
    </source>
</evidence>
<gene>
    <name evidence="9" type="primary">cstA_3</name>
    <name evidence="9" type="ORF">NCTC9637_04910</name>
</gene>
<evidence type="ECO:0000259" key="8">
    <source>
        <dbReference type="Pfam" id="PF02554"/>
    </source>
</evidence>